<dbReference type="Proteomes" id="UP000234789">
    <property type="component" value="Unassembled WGS sequence"/>
</dbReference>
<dbReference type="EC" id="2.4.1.-" evidence="4"/>
<evidence type="ECO:0000256" key="3">
    <source>
        <dbReference type="SAM" id="MobiDB-lite"/>
    </source>
</evidence>
<accession>A0A2N5N2C5</accession>
<evidence type="ECO:0000313" key="4">
    <source>
        <dbReference type="EMBL" id="PLT44466.1"/>
    </source>
</evidence>
<dbReference type="GO" id="GO:0071770">
    <property type="term" value="P:DIM/DIP cell wall layer assembly"/>
    <property type="evidence" value="ECO:0007669"/>
    <property type="project" value="TreeGrafter"/>
</dbReference>
<feature type="region of interest" description="Disordered" evidence="3">
    <location>
        <begin position="232"/>
        <end position="277"/>
    </location>
</feature>
<dbReference type="GO" id="GO:0032259">
    <property type="term" value="P:methylation"/>
    <property type="evidence" value="ECO:0007669"/>
    <property type="project" value="UniProtKB-KW"/>
</dbReference>
<dbReference type="EMBL" id="NFEZ01000004">
    <property type="protein sequence ID" value="PLT44466.1"/>
    <property type="molecule type" value="Genomic_DNA"/>
</dbReference>
<dbReference type="GO" id="GO:0016757">
    <property type="term" value="F:glycosyltransferase activity"/>
    <property type="evidence" value="ECO:0007669"/>
    <property type="project" value="UniProtKB-KW"/>
</dbReference>
<evidence type="ECO:0000313" key="5">
    <source>
        <dbReference type="Proteomes" id="UP000234789"/>
    </source>
</evidence>
<dbReference type="GO" id="GO:0008168">
    <property type="term" value="F:methyltransferase activity"/>
    <property type="evidence" value="ECO:0007669"/>
    <property type="project" value="UniProtKB-KW"/>
</dbReference>
<dbReference type="Pfam" id="PF13578">
    <property type="entry name" value="Methyltransf_24"/>
    <property type="match status" value="1"/>
</dbReference>
<dbReference type="InterPro" id="IPR029063">
    <property type="entry name" value="SAM-dependent_MTases_sf"/>
</dbReference>
<reference evidence="4 5" key="1">
    <citation type="submission" date="2017-05" db="EMBL/GenBank/DDBJ databases">
        <title>Functional genome analysis of Paenibacillus pasadenensis strain R16: insights on endophytic life style and antifungal activity.</title>
        <authorList>
            <person name="Passera A."/>
            <person name="Marcolungo L."/>
            <person name="Casati P."/>
            <person name="Brasca M."/>
            <person name="Quaglino F."/>
            <person name="Delledonne M."/>
        </authorList>
    </citation>
    <scope>NUCLEOTIDE SEQUENCE [LARGE SCALE GENOMIC DNA]</scope>
    <source>
        <strain evidence="4 5">R16</strain>
    </source>
</reference>
<protein>
    <submittedName>
        <fullName evidence="4">Glycosyltransferase</fullName>
        <ecNumber evidence="4">2.4.1.-</ecNumber>
    </submittedName>
</protein>
<comment type="caution">
    <text evidence="4">The sequence shown here is derived from an EMBL/GenBank/DDBJ whole genome shotgun (WGS) entry which is preliminary data.</text>
</comment>
<evidence type="ECO:0000256" key="2">
    <source>
        <dbReference type="ARBA" id="ARBA00022679"/>
    </source>
</evidence>
<keyword evidence="2 4" id="KW-0808">Transferase</keyword>
<evidence type="ECO:0000256" key="1">
    <source>
        <dbReference type="ARBA" id="ARBA00022603"/>
    </source>
</evidence>
<dbReference type="Gene3D" id="3.40.50.150">
    <property type="entry name" value="Vaccinia Virus protein VP39"/>
    <property type="match status" value="1"/>
</dbReference>
<keyword evidence="4" id="KW-0328">Glycosyltransferase</keyword>
<name>A0A2N5N2C5_9BACL</name>
<proteinExistence type="predicted"/>
<feature type="compositionally biased region" description="Basic and acidic residues" evidence="3">
    <location>
        <begin position="243"/>
        <end position="258"/>
    </location>
</feature>
<keyword evidence="1" id="KW-0489">Methyltransferase</keyword>
<dbReference type="PANTHER" id="PTHR40048">
    <property type="entry name" value="RHAMNOSYL O-METHYLTRANSFERASE"/>
    <property type="match status" value="1"/>
</dbReference>
<dbReference type="SUPFAM" id="SSF53335">
    <property type="entry name" value="S-adenosyl-L-methionine-dependent methyltransferases"/>
    <property type="match status" value="1"/>
</dbReference>
<gene>
    <name evidence="4" type="ORF">B8V81_2897</name>
</gene>
<dbReference type="GO" id="GO:0005886">
    <property type="term" value="C:plasma membrane"/>
    <property type="evidence" value="ECO:0007669"/>
    <property type="project" value="TreeGrafter"/>
</dbReference>
<sequence length="277" mass="30034">MKETWTLHEPDFEFERLSPLFRSESAWRGHLAFGYDLVANLRPAAVVELGTHYGASFFSFCQAAKDLGLADTALHAVDTWEGDAHAGRYGHGVYELASRAAALYPGARLVRASFDEACGRFADDSIDILHIDGLHTYEAVRHDCETWLPKLAPGGLLLLHDIEVRIGDFGVWKWWAELAAGCPSVSFGHSAGLGVAAPKERRASRDRAAARQARGAASALCPRLMPESGICKKNRVSSGPGPEETRFCRKRADARRAAGSETLSPAAARGHAPASIR</sequence>
<keyword evidence="5" id="KW-1185">Reference proteome</keyword>
<organism evidence="4 5">
    <name type="scientific">Paenibacillus pasadenensis</name>
    <dbReference type="NCBI Taxonomy" id="217090"/>
    <lineage>
        <taxon>Bacteria</taxon>
        <taxon>Bacillati</taxon>
        <taxon>Bacillota</taxon>
        <taxon>Bacilli</taxon>
        <taxon>Bacillales</taxon>
        <taxon>Paenibacillaceae</taxon>
        <taxon>Paenibacillus</taxon>
    </lineage>
</organism>
<dbReference type="RefSeq" id="WP_101808568.1">
    <property type="nucleotide sequence ID" value="NZ_NFEZ01000004.1"/>
</dbReference>
<dbReference type="PANTHER" id="PTHR40048:SF1">
    <property type="entry name" value="RHAMNOSYL O-METHYLTRANSFERASE"/>
    <property type="match status" value="1"/>
</dbReference>
<dbReference type="AlphaFoldDB" id="A0A2N5N2C5"/>